<keyword evidence="4" id="KW-0963">Cytoplasm</keyword>
<feature type="compositionally biased region" description="Basic and acidic residues" evidence="7">
    <location>
        <begin position="126"/>
        <end position="143"/>
    </location>
</feature>
<accession>A0A3B3S7T9</accession>
<evidence type="ECO:0000256" key="2">
    <source>
        <dbReference type="ARBA" id="ARBA00004496"/>
    </source>
</evidence>
<dbReference type="CTD" id="90861"/>
<feature type="compositionally biased region" description="Polar residues" evidence="7">
    <location>
        <begin position="74"/>
        <end position="107"/>
    </location>
</feature>
<dbReference type="Pfam" id="PF17054">
    <property type="entry name" value="JUPITER"/>
    <property type="match status" value="1"/>
</dbReference>
<dbReference type="RefSeq" id="XP_023674962.1">
    <property type="nucleotide sequence ID" value="XM_023819194.2"/>
</dbReference>
<comment type="subcellular location">
    <subcellularLocation>
        <location evidence="2">Cytoplasm</location>
    </subcellularLocation>
    <subcellularLocation>
        <location evidence="1">Nucleus</location>
    </subcellularLocation>
</comment>
<evidence type="ECO:0000256" key="4">
    <source>
        <dbReference type="ARBA" id="ARBA00022490"/>
    </source>
</evidence>
<name>A0A3B3S7T9_9TELE</name>
<dbReference type="GeneTree" id="ENSGT00390000007652"/>
<proteinExistence type="inferred from homology"/>
<reference evidence="8" key="2">
    <citation type="submission" date="2025-09" db="UniProtKB">
        <authorList>
            <consortium name="Ensembl"/>
        </authorList>
    </citation>
    <scope>IDENTIFICATION</scope>
</reference>
<dbReference type="GeneID" id="111847743"/>
<reference evidence="8" key="1">
    <citation type="submission" date="2025-08" db="UniProtKB">
        <authorList>
            <consortium name="Ensembl"/>
        </authorList>
    </citation>
    <scope>IDENTIFICATION</scope>
</reference>
<dbReference type="Ensembl" id="ENSPKIT00000006799.1">
    <property type="protein sequence ID" value="ENSPKIP00000026051.1"/>
    <property type="gene ID" value="ENSPKIG00000008686.1"/>
</dbReference>
<dbReference type="OrthoDB" id="6367565at2759"/>
<sequence>MTSTNTFQGMDSCSKPSSRVLRPPGGGSSNLFGGDESPASPVKANKMASNIFVATEEPQSGAKRTNPPGGKSSGIFSEGQTPVSRPTAPSTSNIFVDSPSNPPSTRSHPNKPKDNIGINALPGPEVPKERNTPPRSAPGKEDTAPSAKELADQSSPQQNADNHEPRLGPKPRSHNKVIHPPGGKSSVVFY</sequence>
<evidence type="ECO:0000256" key="5">
    <source>
        <dbReference type="ARBA" id="ARBA00022553"/>
    </source>
</evidence>
<protein>
    <submittedName>
        <fullName evidence="8">Jupiter microtubule associated homolog 2</fullName>
    </submittedName>
</protein>
<feature type="compositionally biased region" description="Polar residues" evidence="7">
    <location>
        <begin position="1"/>
        <end position="17"/>
    </location>
</feature>
<keyword evidence="9" id="KW-1185">Reference proteome</keyword>
<keyword evidence="6" id="KW-0539">Nucleus</keyword>
<dbReference type="PANTHER" id="PTHR34930">
    <property type="entry name" value="GEO05313P1"/>
    <property type="match status" value="1"/>
</dbReference>
<evidence type="ECO:0000313" key="9">
    <source>
        <dbReference type="Proteomes" id="UP000261540"/>
    </source>
</evidence>
<keyword evidence="5" id="KW-0597">Phosphoprotein</keyword>
<evidence type="ECO:0000256" key="7">
    <source>
        <dbReference type="SAM" id="MobiDB-lite"/>
    </source>
</evidence>
<dbReference type="KEGG" id="pki:111847743"/>
<feature type="region of interest" description="Disordered" evidence="7">
    <location>
        <begin position="1"/>
        <end position="190"/>
    </location>
</feature>
<dbReference type="STRING" id="1676925.ENSPKIP00000026051"/>
<dbReference type="PANTHER" id="PTHR34930:SF5">
    <property type="entry name" value="JUPITER MICROTUBULE ASSOCIATED HOMOLOG 2"/>
    <property type="match status" value="1"/>
</dbReference>
<dbReference type="AlphaFoldDB" id="A0A3B3S7T9"/>
<comment type="similarity">
    <text evidence="3">Belongs to the JUPITER family.</text>
</comment>
<dbReference type="GO" id="GO:0005634">
    <property type="term" value="C:nucleus"/>
    <property type="evidence" value="ECO:0007669"/>
    <property type="project" value="UniProtKB-SubCell"/>
</dbReference>
<organism evidence="8 9">
    <name type="scientific">Paramormyrops kingsleyae</name>
    <dbReference type="NCBI Taxonomy" id="1676925"/>
    <lineage>
        <taxon>Eukaryota</taxon>
        <taxon>Metazoa</taxon>
        <taxon>Chordata</taxon>
        <taxon>Craniata</taxon>
        <taxon>Vertebrata</taxon>
        <taxon>Euteleostomi</taxon>
        <taxon>Actinopterygii</taxon>
        <taxon>Neopterygii</taxon>
        <taxon>Teleostei</taxon>
        <taxon>Osteoglossocephala</taxon>
        <taxon>Osteoglossomorpha</taxon>
        <taxon>Osteoglossiformes</taxon>
        <taxon>Mormyridae</taxon>
        <taxon>Paramormyrops</taxon>
    </lineage>
</organism>
<dbReference type="Proteomes" id="UP000261540">
    <property type="component" value="Unplaced"/>
</dbReference>
<evidence type="ECO:0000256" key="6">
    <source>
        <dbReference type="ARBA" id="ARBA00023242"/>
    </source>
</evidence>
<evidence type="ECO:0000256" key="1">
    <source>
        <dbReference type="ARBA" id="ARBA00004123"/>
    </source>
</evidence>
<evidence type="ECO:0000256" key="3">
    <source>
        <dbReference type="ARBA" id="ARBA00008329"/>
    </source>
</evidence>
<evidence type="ECO:0000313" key="8">
    <source>
        <dbReference type="Ensembl" id="ENSPKIP00000026051.1"/>
    </source>
</evidence>
<dbReference type="GO" id="GO:0005737">
    <property type="term" value="C:cytoplasm"/>
    <property type="evidence" value="ECO:0007669"/>
    <property type="project" value="UniProtKB-SubCell"/>
</dbReference>
<dbReference type="InterPro" id="IPR033335">
    <property type="entry name" value="JUPITER"/>
</dbReference>